<dbReference type="AlphaFoldDB" id="A0A1R0GZM4"/>
<protein>
    <submittedName>
        <fullName evidence="1">Uncharacterized protein</fullName>
    </submittedName>
</protein>
<evidence type="ECO:0000313" key="2">
    <source>
        <dbReference type="Proteomes" id="UP000187455"/>
    </source>
</evidence>
<dbReference type="EMBL" id="LSSL01001641">
    <property type="protein sequence ID" value="OLY82335.1"/>
    <property type="molecule type" value="Genomic_DNA"/>
</dbReference>
<gene>
    <name evidence="1" type="ORF">AYI68_g3546</name>
</gene>
<name>A0A1R0GZM4_9FUNG</name>
<accession>A0A1R0GZM4</accession>
<comment type="caution">
    <text evidence="1">The sequence shown here is derived from an EMBL/GenBank/DDBJ whole genome shotgun (WGS) entry which is preliminary data.</text>
</comment>
<proteinExistence type="predicted"/>
<reference evidence="1 2" key="1">
    <citation type="journal article" date="2016" name="Mol. Biol. Evol.">
        <title>Genome-Wide Survey of Gut Fungi (Harpellales) Reveals the First Horizontally Transferred Ubiquitin Gene from a Mosquito Host.</title>
        <authorList>
            <person name="Wang Y."/>
            <person name="White M.M."/>
            <person name="Kvist S."/>
            <person name="Moncalvo J.M."/>
        </authorList>
    </citation>
    <scope>NUCLEOTIDE SEQUENCE [LARGE SCALE GENOMIC DNA]</scope>
    <source>
        <strain evidence="1 2">ALG-7-W6</strain>
    </source>
</reference>
<dbReference type="Proteomes" id="UP000187455">
    <property type="component" value="Unassembled WGS sequence"/>
</dbReference>
<evidence type="ECO:0000313" key="1">
    <source>
        <dbReference type="EMBL" id="OLY82335.1"/>
    </source>
</evidence>
<keyword evidence="2" id="KW-1185">Reference proteome</keyword>
<organism evidence="1 2">
    <name type="scientific">Smittium mucronatum</name>
    <dbReference type="NCBI Taxonomy" id="133383"/>
    <lineage>
        <taxon>Eukaryota</taxon>
        <taxon>Fungi</taxon>
        <taxon>Fungi incertae sedis</taxon>
        <taxon>Zoopagomycota</taxon>
        <taxon>Kickxellomycotina</taxon>
        <taxon>Harpellomycetes</taxon>
        <taxon>Harpellales</taxon>
        <taxon>Legeriomycetaceae</taxon>
        <taxon>Smittium</taxon>
    </lineage>
</organism>
<sequence>MGMGHVNCFRFHLDQWDYSSSALESRFLVRPVYGLRACITRQLSIAIRLPGSSAYTTSDDASRTIPAHSSIAAYTGYGPGDGTRNKSSSPAWCAYVPRVDSVLYASTFFFLSFSATANPSTYTCSPPTHLFSTRWNSCSLIPPTPKIKKTKSNLTQMGPCSTYCRDATAILLASTPDLRAQTPM</sequence>